<name>A0A9D5K0A4_9BACT</name>
<feature type="transmembrane region" description="Helical" evidence="7">
    <location>
        <begin position="213"/>
        <end position="238"/>
    </location>
</feature>
<feature type="transmembrane region" description="Helical" evidence="7">
    <location>
        <begin position="149"/>
        <end position="165"/>
    </location>
</feature>
<evidence type="ECO:0000256" key="1">
    <source>
        <dbReference type="ARBA" id="ARBA00004651"/>
    </source>
</evidence>
<feature type="transmembrane region" description="Helical" evidence="7">
    <location>
        <begin position="122"/>
        <end position="143"/>
    </location>
</feature>
<protein>
    <submittedName>
        <fullName evidence="9">ABC transporter permease subunit</fullName>
    </submittedName>
</protein>
<dbReference type="SUPFAM" id="SSF161098">
    <property type="entry name" value="MetI-like"/>
    <property type="match status" value="1"/>
</dbReference>
<dbReference type="InterPro" id="IPR035906">
    <property type="entry name" value="MetI-like_sf"/>
</dbReference>
<keyword evidence="3" id="KW-1003">Cell membrane</keyword>
<dbReference type="AlphaFoldDB" id="A0A9D5K0A4"/>
<gene>
    <name evidence="9" type="ORF">GF339_23780</name>
</gene>
<feature type="transmembrane region" description="Helical" evidence="7">
    <location>
        <begin position="87"/>
        <end position="110"/>
    </location>
</feature>
<dbReference type="EMBL" id="WJJP01000766">
    <property type="protein sequence ID" value="MBD3327624.1"/>
    <property type="molecule type" value="Genomic_DNA"/>
</dbReference>
<comment type="subcellular location">
    <subcellularLocation>
        <location evidence="1 7">Cell membrane</location>
        <topology evidence="1 7">Multi-pass membrane protein</topology>
    </subcellularLocation>
</comment>
<dbReference type="PANTHER" id="PTHR43005">
    <property type="entry name" value="BLR7065 PROTEIN"/>
    <property type="match status" value="1"/>
</dbReference>
<evidence type="ECO:0000256" key="5">
    <source>
        <dbReference type="ARBA" id="ARBA00022989"/>
    </source>
</evidence>
<feature type="transmembrane region" description="Helical" evidence="7">
    <location>
        <begin position="21"/>
        <end position="44"/>
    </location>
</feature>
<dbReference type="Gene3D" id="1.10.3720.10">
    <property type="entry name" value="MetI-like"/>
    <property type="match status" value="1"/>
</dbReference>
<evidence type="ECO:0000256" key="2">
    <source>
        <dbReference type="ARBA" id="ARBA00022448"/>
    </source>
</evidence>
<evidence type="ECO:0000256" key="3">
    <source>
        <dbReference type="ARBA" id="ARBA00022475"/>
    </source>
</evidence>
<keyword evidence="5 7" id="KW-1133">Transmembrane helix</keyword>
<organism evidence="9 10">
    <name type="scientific">candidate division KSB3 bacterium</name>
    <dbReference type="NCBI Taxonomy" id="2044937"/>
    <lineage>
        <taxon>Bacteria</taxon>
        <taxon>candidate division KSB3</taxon>
    </lineage>
</organism>
<dbReference type="Pfam" id="PF00528">
    <property type="entry name" value="BPD_transp_1"/>
    <property type="match status" value="1"/>
</dbReference>
<evidence type="ECO:0000256" key="6">
    <source>
        <dbReference type="ARBA" id="ARBA00023136"/>
    </source>
</evidence>
<dbReference type="CDD" id="cd06261">
    <property type="entry name" value="TM_PBP2"/>
    <property type="match status" value="1"/>
</dbReference>
<dbReference type="GO" id="GO:0055085">
    <property type="term" value="P:transmembrane transport"/>
    <property type="evidence" value="ECO:0007669"/>
    <property type="project" value="InterPro"/>
</dbReference>
<dbReference type="PROSITE" id="PS50928">
    <property type="entry name" value="ABC_TM1"/>
    <property type="match status" value="1"/>
</dbReference>
<evidence type="ECO:0000256" key="7">
    <source>
        <dbReference type="RuleBase" id="RU363032"/>
    </source>
</evidence>
<evidence type="ECO:0000256" key="4">
    <source>
        <dbReference type="ARBA" id="ARBA00022692"/>
    </source>
</evidence>
<keyword evidence="2 7" id="KW-0813">Transport</keyword>
<reference evidence="9" key="1">
    <citation type="submission" date="2019-11" db="EMBL/GenBank/DDBJ databases">
        <title>Microbial mats filling the niche in hypersaline microbial mats.</title>
        <authorList>
            <person name="Wong H.L."/>
            <person name="Macleod F.I."/>
            <person name="White R.A. III"/>
            <person name="Burns B.P."/>
        </authorList>
    </citation>
    <scope>NUCLEOTIDE SEQUENCE</scope>
    <source>
        <strain evidence="9">Rbin_158</strain>
    </source>
</reference>
<keyword evidence="6 7" id="KW-0472">Membrane</keyword>
<dbReference type="GO" id="GO:0005886">
    <property type="term" value="C:plasma membrane"/>
    <property type="evidence" value="ECO:0007669"/>
    <property type="project" value="UniProtKB-SubCell"/>
</dbReference>
<dbReference type="InterPro" id="IPR000515">
    <property type="entry name" value="MetI-like"/>
</dbReference>
<evidence type="ECO:0000313" key="10">
    <source>
        <dbReference type="Proteomes" id="UP000649604"/>
    </source>
</evidence>
<dbReference type="PANTHER" id="PTHR43005:SF1">
    <property type="entry name" value="SPERMIDINE_PUTRESCINE TRANSPORT SYSTEM PERMEASE PROTEIN"/>
    <property type="match status" value="1"/>
</dbReference>
<feature type="transmembrane region" description="Helical" evidence="7">
    <location>
        <begin position="245"/>
        <end position="267"/>
    </location>
</feature>
<feature type="domain" description="ABC transmembrane type-1" evidence="8">
    <location>
        <begin position="85"/>
        <end position="297"/>
    </location>
</feature>
<comment type="caution">
    <text evidence="9">The sequence shown here is derived from an EMBL/GenBank/DDBJ whole genome shotgun (WGS) entry which is preliminary data.</text>
</comment>
<comment type="similarity">
    <text evidence="7">Belongs to the binding-protein-dependent transport system permease family.</text>
</comment>
<feature type="transmembrane region" description="Helical" evidence="7">
    <location>
        <begin position="279"/>
        <end position="301"/>
    </location>
</feature>
<evidence type="ECO:0000259" key="8">
    <source>
        <dbReference type="PROSITE" id="PS50928"/>
    </source>
</evidence>
<dbReference type="Proteomes" id="UP000649604">
    <property type="component" value="Unassembled WGS sequence"/>
</dbReference>
<feature type="transmembrane region" description="Helical" evidence="7">
    <location>
        <begin position="172"/>
        <end position="193"/>
    </location>
</feature>
<accession>A0A9D5K0A4</accession>
<proteinExistence type="inferred from homology"/>
<evidence type="ECO:0000313" key="9">
    <source>
        <dbReference type="EMBL" id="MBD3327624.1"/>
    </source>
</evidence>
<sequence length="306" mass="34456">MTLSDVYPKRRTVKTKHLLKVSTPYLFLAPALFIFGFALFYPIFYGVGLSAFRWSMGELYTKAPLFVGLKNYLDIIKDPNFLTSLRVTTVFIIATMISELFVGMVLALLAERGTKGLHIFRTIFILPIMIAPVVVGVVWRYLYNPTYGLINYFLGKIGIAPVMWLSQPDTALASIIITDIWQWTPFVFLILLAGLQTVPDDIIEASVVDGANYFQTLFLIKIPVMKPIIGITVVMRLIDAMRGLVVMYIMTFGGPGLSTEVLSLHIYKTAFLSQRLGKASAMSVFLIIYMLVVALGLLRIFRTERR</sequence>
<keyword evidence="4 7" id="KW-0812">Transmembrane</keyword>